<organism evidence="1 2">
    <name type="scientific">Pholiota conissans</name>
    <dbReference type="NCBI Taxonomy" id="109636"/>
    <lineage>
        <taxon>Eukaryota</taxon>
        <taxon>Fungi</taxon>
        <taxon>Dikarya</taxon>
        <taxon>Basidiomycota</taxon>
        <taxon>Agaricomycotina</taxon>
        <taxon>Agaricomycetes</taxon>
        <taxon>Agaricomycetidae</taxon>
        <taxon>Agaricales</taxon>
        <taxon>Agaricineae</taxon>
        <taxon>Strophariaceae</taxon>
        <taxon>Pholiota</taxon>
    </lineage>
</organism>
<accession>A0A9P5YTK2</accession>
<protein>
    <submittedName>
        <fullName evidence="1">Uncharacterized protein</fullName>
    </submittedName>
</protein>
<sequence>MTLTRGFCEACGIRLLRYRLSRMLEEYNVLSAISSSTRPCVQSSPHVSSLHSLTRPGLIYAYYPPYQTPSRIFLAYTLYAEVQLASVPLVPLDFLPCVDLQWIAST</sequence>
<gene>
    <name evidence="1" type="ORF">BDN70DRAFT_288973</name>
</gene>
<reference evidence="1" key="1">
    <citation type="submission" date="2020-11" db="EMBL/GenBank/DDBJ databases">
        <authorList>
            <consortium name="DOE Joint Genome Institute"/>
            <person name="Ahrendt S."/>
            <person name="Riley R."/>
            <person name="Andreopoulos W."/>
            <person name="Labutti K."/>
            <person name="Pangilinan J."/>
            <person name="Ruiz-Duenas F.J."/>
            <person name="Barrasa J.M."/>
            <person name="Sanchez-Garcia M."/>
            <person name="Camarero S."/>
            <person name="Miyauchi S."/>
            <person name="Serrano A."/>
            <person name="Linde D."/>
            <person name="Babiker R."/>
            <person name="Drula E."/>
            <person name="Ayuso-Fernandez I."/>
            <person name="Pacheco R."/>
            <person name="Padilla G."/>
            <person name="Ferreira P."/>
            <person name="Barriuso J."/>
            <person name="Kellner H."/>
            <person name="Castanera R."/>
            <person name="Alfaro M."/>
            <person name="Ramirez L."/>
            <person name="Pisabarro A.G."/>
            <person name="Kuo A."/>
            <person name="Tritt A."/>
            <person name="Lipzen A."/>
            <person name="He G."/>
            <person name="Yan M."/>
            <person name="Ng V."/>
            <person name="Cullen D."/>
            <person name="Martin F."/>
            <person name="Rosso M.-N."/>
            <person name="Henrissat B."/>
            <person name="Hibbett D."/>
            <person name="Martinez A.T."/>
            <person name="Grigoriev I.V."/>
        </authorList>
    </citation>
    <scope>NUCLEOTIDE SEQUENCE</scope>
    <source>
        <strain evidence="1">CIRM-BRFM 674</strain>
    </source>
</reference>
<evidence type="ECO:0000313" key="2">
    <source>
        <dbReference type="Proteomes" id="UP000807469"/>
    </source>
</evidence>
<keyword evidence="2" id="KW-1185">Reference proteome</keyword>
<dbReference type="Proteomes" id="UP000807469">
    <property type="component" value="Unassembled WGS sequence"/>
</dbReference>
<dbReference type="EMBL" id="MU155358">
    <property type="protein sequence ID" value="KAF9474868.1"/>
    <property type="molecule type" value="Genomic_DNA"/>
</dbReference>
<evidence type="ECO:0000313" key="1">
    <source>
        <dbReference type="EMBL" id="KAF9474868.1"/>
    </source>
</evidence>
<comment type="caution">
    <text evidence="1">The sequence shown here is derived from an EMBL/GenBank/DDBJ whole genome shotgun (WGS) entry which is preliminary data.</text>
</comment>
<proteinExistence type="predicted"/>
<dbReference type="AlphaFoldDB" id="A0A9P5YTK2"/>
<name>A0A9P5YTK2_9AGAR</name>